<keyword evidence="5" id="KW-0804">Transcription</keyword>
<dbReference type="AlphaFoldDB" id="A0A7S8FBC8"/>
<accession>A0A7S8FBC8</accession>
<evidence type="ECO:0000259" key="7">
    <source>
        <dbReference type="Pfam" id="PF08281"/>
    </source>
</evidence>
<evidence type="ECO:0000256" key="3">
    <source>
        <dbReference type="ARBA" id="ARBA00023082"/>
    </source>
</evidence>
<dbReference type="SUPFAM" id="SSF88659">
    <property type="entry name" value="Sigma3 and sigma4 domains of RNA polymerase sigma factors"/>
    <property type="match status" value="1"/>
</dbReference>
<dbReference type="InterPro" id="IPR007627">
    <property type="entry name" value="RNA_pol_sigma70_r2"/>
</dbReference>
<evidence type="ECO:0000259" key="6">
    <source>
        <dbReference type="Pfam" id="PF04542"/>
    </source>
</evidence>
<dbReference type="Gene3D" id="1.10.10.10">
    <property type="entry name" value="Winged helix-like DNA-binding domain superfamily/Winged helix DNA-binding domain"/>
    <property type="match status" value="1"/>
</dbReference>
<dbReference type="GO" id="GO:0003677">
    <property type="term" value="F:DNA binding"/>
    <property type="evidence" value="ECO:0007669"/>
    <property type="project" value="UniProtKB-KW"/>
</dbReference>
<sequence>MTEPNKESGQANSGVGNLARILENEPAFRAFLGRQLGDRTIADDVFQQCLVRAIEHQHTIKREESVVPWFYRVLRNAVIDYYRAKAAQRGQHDAFEKDAQVLQLQAVPSLDEIKGTICHCIEEVIAALRPNYAELIRRIDLHGEAPAMVAKALHISQNNATVRLHRARQALRMSLEATCGVCTKHGCLNCTCSTR</sequence>
<comment type="similarity">
    <text evidence="1">Belongs to the sigma-70 factor family. ECF subfamily.</text>
</comment>
<dbReference type="Pfam" id="PF04542">
    <property type="entry name" value="Sigma70_r2"/>
    <property type="match status" value="1"/>
</dbReference>
<dbReference type="EMBL" id="CP047423">
    <property type="protein sequence ID" value="QPD02723.1"/>
    <property type="molecule type" value="Genomic_DNA"/>
</dbReference>
<dbReference type="InterPro" id="IPR036388">
    <property type="entry name" value="WH-like_DNA-bd_sf"/>
</dbReference>
<evidence type="ECO:0000256" key="5">
    <source>
        <dbReference type="ARBA" id="ARBA00023163"/>
    </source>
</evidence>
<protein>
    <submittedName>
        <fullName evidence="8">ECF family RNA polymerase sigma factor</fullName>
    </submittedName>
</protein>
<name>A0A7S8FBC8_9BACT</name>
<evidence type="ECO:0000313" key="9">
    <source>
        <dbReference type="Proteomes" id="UP000593737"/>
    </source>
</evidence>
<evidence type="ECO:0000256" key="1">
    <source>
        <dbReference type="ARBA" id="ARBA00010641"/>
    </source>
</evidence>
<dbReference type="GO" id="GO:0006352">
    <property type="term" value="P:DNA-templated transcription initiation"/>
    <property type="evidence" value="ECO:0007669"/>
    <property type="project" value="InterPro"/>
</dbReference>
<dbReference type="InterPro" id="IPR013249">
    <property type="entry name" value="RNA_pol_sigma70_r4_t2"/>
</dbReference>
<keyword evidence="2" id="KW-0805">Transcription regulation</keyword>
<dbReference type="KEGG" id="nkf:Nkreftii_000497"/>
<reference evidence="8 9" key="1">
    <citation type="journal article" date="2020" name="ISME J.">
        <title>Enrichment and physiological characterization of a novel comammox Nitrospira indicates ammonium inhibition of complete nitrification.</title>
        <authorList>
            <person name="Sakoula D."/>
            <person name="Koch H."/>
            <person name="Frank J."/>
            <person name="Jetten M.S.M."/>
            <person name="van Kessel M.A.H.J."/>
            <person name="Lucker S."/>
        </authorList>
    </citation>
    <scope>NUCLEOTIDE SEQUENCE [LARGE SCALE GENOMIC DNA]</scope>
    <source>
        <strain evidence="8">Comreactor17</strain>
    </source>
</reference>
<dbReference type="Pfam" id="PF08281">
    <property type="entry name" value="Sigma70_r4_2"/>
    <property type="match status" value="1"/>
</dbReference>
<keyword evidence="3" id="KW-0731">Sigma factor</keyword>
<dbReference type="Gene3D" id="1.10.1740.10">
    <property type="match status" value="1"/>
</dbReference>
<evidence type="ECO:0000256" key="4">
    <source>
        <dbReference type="ARBA" id="ARBA00023125"/>
    </source>
</evidence>
<dbReference type="InterPro" id="IPR013324">
    <property type="entry name" value="RNA_pol_sigma_r3/r4-like"/>
</dbReference>
<proteinExistence type="inferred from homology"/>
<dbReference type="SUPFAM" id="SSF88946">
    <property type="entry name" value="Sigma2 domain of RNA polymerase sigma factors"/>
    <property type="match status" value="1"/>
</dbReference>
<dbReference type="InterPro" id="IPR013325">
    <property type="entry name" value="RNA_pol_sigma_r2"/>
</dbReference>
<dbReference type="PANTHER" id="PTHR43133:SF8">
    <property type="entry name" value="RNA POLYMERASE SIGMA FACTOR HI_1459-RELATED"/>
    <property type="match status" value="1"/>
</dbReference>
<feature type="domain" description="RNA polymerase sigma-70 region 2" evidence="6">
    <location>
        <begin position="23"/>
        <end position="86"/>
    </location>
</feature>
<dbReference type="InterPro" id="IPR014284">
    <property type="entry name" value="RNA_pol_sigma-70_dom"/>
</dbReference>
<dbReference type="PANTHER" id="PTHR43133">
    <property type="entry name" value="RNA POLYMERASE ECF-TYPE SIGMA FACTO"/>
    <property type="match status" value="1"/>
</dbReference>
<evidence type="ECO:0000256" key="2">
    <source>
        <dbReference type="ARBA" id="ARBA00023015"/>
    </source>
</evidence>
<keyword evidence="4" id="KW-0238">DNA-binding</keyword>
<organism evidence="8 9">
    <name type="scientific">Candidatus Nitrospira kreftii</name>
    <dbReference type="NCBI Taxonomy" id="2652173"/>
    <lineage>
        <taxon>Bacteria</taxon>
        <taxon>Pseudomonadati</taxon>
        <taxon>Nitrospirota</taxon>
        <taxon>Nitrospiria</taxon>
        <taxon>Nitrospirales</taxon>
        <taxon>Nitrospiraceae</taxon>
        <taxon>Nitrospira</taxon>
    </lineage>
</organism>
<dbReference type="NCBIfam" id="TIGR02937">
    <property type="entry name" value="sigma70-ECF"/>
    <property type="match status" value="1"/>
</dbReference>
<feature type="domain" description="RNA polymerase sigma factor 70 region 4 type 2" evidence="7">
    <location>
        <begin position="119"/>
        <end position="171"/>
    </location>
</feature>
<gene>
    <name evidence="8" type="ORF">Nkreftii_000497</name>
</gene>
<dbReference type="InterPro" id="IPR039425">
    <property type="entry name" value="RNA_pol_sigma-70-like"/>
</dbReference>
<evidence type="ECO:0000313" key="8">
    <source>
        <dbReference type="EMBL" id="QPD02723.1"/>
    </source>
</evidence>
<dbReference type="GO" id="GO:0016987">
    <property type="term" value="F:sigma factor activity"/>
    <property type="evidence" value="ECO:0007669"/>
    <property type="project" value="UniProtKB-KW"/>
</dbReference>
<dbReference type="Proteomes" id="UP000593737">
    <property type="component" value="Chromosome"/>
</dbReference>